<dbReference type="Proteomes" id="UP000299102">
    <property type="component" value="Unassembled WGS sequence"/>
</dbReference>
<evidence type="ECO:0000313" key="1">
    <source>
        <dbReference type="EMBL" id="GBP82372.1"/>
    </source>
</evidence>
<evidence type="ECO:0000313" key="2">
    <source>
        <dbReference type="Proteomes" id="UP000299102"/>
    </source>
</evidence>
<dbReference type="EMBL" id="BGZK01001561">
    <property type="protein sequence ID" value="GBP82372.1"/>
    <property type="molecule type" value="Genomic_DNA"/>
</dbReference>
<comment type="caution">
    <text evidence="1">The sequence shown here is derived from an EMBL/GenBank/DDBJ whole genome shotgun (WGS) entry which is preliminary data.</text>
</comment>
<sequence>MTTKLIENLAPTHPYKFRVQVILKTTSVSKLRELVLEHYGDEDNVYKIFQSLSCFGTPKAEKLTISETHAKIDALQNKNSEIYEDDLTPIRELIKINYKRNDTLVKEAYDVTKLLDVKGNHKSWLESSWSEETWTSTEYAGASAGCFCMAVRCGYLKQRRRQRDREVSTKEQWVFGKEREKQRDREVQQMLEIRPELTRVVNSSNGLTALATAVRKAGRSRMRRRRAGRAAWRSFLGDAKGELILEPRRTRSGLTPEAVIDADLQKNAEESKHASC</sequence>
<keyword evidence="2" id="KW-1185">Reference proteome</keyword>
<gene>
    <name evidence="1" type="ORF">EVAR_55255_1</name>
</gene>
<organism evidence="1 2">
    <name type="scientific">Eumeta variegata</name>
    <name type="common">Bagworm moth</name>
    <name type="synonym">Eumeta japonica</name>
    <dbReference type="NCBI Taxonomy" id="151549"/>
    <lineage>
        <taxon>Eukaryota</taxon>
        <taxon>Metazoa</taxon>
        <taxon>Ecdysozoa</taxon>
        <taxon>Arthropoda</taxon>
        <taxon>Hexapoda</taxon>
        <taxon>Insecta</taxon>
        <taxon>Pterygota</taxon>
        <taxon>Neoptera</taxon>
        <taxon>Endopterygota</taxon>
        <taxon>Lepidoptera</taxon>
        <taxon>Glossata</taxon>
        <taxon>Ditrysia</taxon>
        <taxon>Tineoidea</taxon>
        <taxon>Psychidae</taxon>
        <taxon>Oiketicinae</taxon>
        <taxon>Eumeta</taxon>
    </lineage>
</organism>
<reference evidence="1 2" key="1">
    <citation type="journal article" date="2019" name="Commun. Biol.">
        <title>The bagworm genome reveals a unique fibroin gene that provides high tensile strength.</title>
        <authorList>
            <person name="Kono N."/>
            <person name="Nakamura H."/>
            <person name="Ohtoshi R."/>
            <person name="Tomita M."/>
            <person name="Numata K."/>
            <person name="Arakawa K."/>
        </authorList>
    </citation>
    <scope>NUCLEOTIDE SEQUENCE [LARGE SCALE GENOMIC DNA]</scope>
</reference>
<dbReference type="AlphaFoldDB" id="A0A4C1Z4X2"/>
<proteinExistence type="predicted"/>
<dbReference type="OrthoDB" id="194358at2759"/>
<protein>
    <submittedName>
        <fullName evidence="1">Uncharacterized protein</fullName>
    </submittedName>
</protein>
<name>A0A4C1Z4X2_EUMVA</name>
<accession>A0A4C1Z4X2</accession>